<dbReference type="InterPro" id="IPR004107">
    <property type="entry name" value="Integrase_SAM-like_N"/>
</dbReference>
<dbReference type="Pfam" id="PF00589">
    <property type="entry name" value="Phage_integrase"/>
    <property type="match status" value="1"/>
</dbReference>
<evidence type="ECO:0000256" key="2">
    <source>
        <dbReference type="ARBA" id="ARBA00022908"/>
    </source>
</evidence>
<dbReference type="Pfam" id="PF14659">
    <property type="entry name" value="Phage_int_SAM_3"/>
    <property type="match status" value="1"/>
</dbReference>
<gene>
    <name evidence="6" type="ORF">NCDO2118_0618</name>
</gene>
<dbReference type="PANTHER" id="PTHR30629">
    <property type="entry name" value="PROPHAGE INTEGRASE"/>
    <property type="match status" value="1"/>
</dbReference>
<dbReference type="KEGG" id="llx:NCDO2118_0618"/>
<sequence>MANKKYKGVFRDDNGAIFYQVTLGRDLFTNKTIKRKGRKDKSGKPFKTEKAAFAELQRVKTEYNNSQSKENYNITFEEFWKEYYIPRQRSRTRPVTVENSIPVHERHILPRFGKKKLREISTRECEQFRIYLSQLAGYQLTYASFLWKQFRAIVRYAGQLRLIDFDPTKGLDAIDITRDHRQIEPKIWIPSDLQKVLNTFNLAIYHDRLYYTMIFFYWATGVRANEGCSLRWSDIDFSKNQAHVHGTVVQSEGIRGEWIVQPYTKTSAGMRIIELDETTMKLLREWRSVQIESDEDSFVFSKYGQVNKNYNLNNELKYHAELAKVERITAVGLRKSHASFLINVLQKPATYISRRMGHANPSITLKHYSFWFNPEPDSLISDEITNAFSKFNL</sequence>
<evidence type="ECO:0000256" key="1">
    <source>
        <dbReference type="ARBA" id="ARBA00008857"/>
    </source>
</evidence>
<dbReference type="GO" id="GO:0015074">
    <property type="term" value="P:DNA integration"/>
    <property type="evidence" value="ECO:0007669"/>
    <property type="project" value="UniProtKB-KW"/>
</dbReference>
<reference evidence="6 7" key="1">
    <citation type="submission" date="2014-07" db="EMBL/GenBank/DDBJ databases">
        <title>Genome sequence of Lactococcus lactis subsp. lactis NCDO 2118, a GABA-producing strain.</title>
        <authorList>
            <person name="Oliveira L.C."/>
            <person name="Saraiva T.D.L."/>
            <person name="Soares S.C."/>
            <person name="Ramos R.T.J."/>
            <person name="Sa P.H.C.G."/>
            <person name="Carneiro A.R."/>
            <person name="Miranda F."/>
            <person name="Freire M."/>
            <person name="Renan W."/>
            <person name="Oliveira A.F.Jr."/>
            <person name="Santos A.R."/>
            <person name="Pinto A.C."/>
            <person name="Souza B.M."/>
            <person name="Castro C.P."/>
            <person name="Diniz C.A.A."/>
            <person name="Rocha C.S."/>
            <person name="Mariano D.C.B."/>
            <person name="Aguiar E.L."/>
            <person name="Folador E.L."/>
            <person name="Barbosa E.G.V."/>
            <person name="Aburjaile F.F."/>
            <person name="Goncalves L.A."/>
            <person name="Guimaraes L.C."/>
            <person name="Azevedo M.S.P."/>
            <person name="Agresti P.C.M."/>
            <person name="Faria R.F."/>
            <person name="Tiwari S."/>
            <person name="Almeida S.S."/>
            <person name="Hassan S.S."/>
            <person name="Pereira V.B."/>
            <person name="Abreu V.A.C."/>
            <person name="Pereira U.P."/>
            <person name="Dorella F.A."/>
            <person name="Carvalho A.F."/>
            <person name="Pereira F.L."/>
            <person name="Leal C.A.G."/>
            <person name="Figueiredo H.C.P."/>
            <person name="Silva A."/>
            <person name="Miyoshi A."/>
            <person name="Azevedo V."/>
        </authorList>
    </citation>
    <scope>NUCLEOTIDE SEQUENCE [LARGE SCALE GENOMIC DNA]</scope>
    <source>
        <strain evidence="6 7">NCDO 2118</strain>
    </source>
</reference>
<dbReference type="CDD" id="cd01189">
    <property type="entry name" value="INT_ICEBs1_C_like"/>
    <property type="match status" value="1"/>
</dbReference>
<dbReference type="InterPro" id="IPR010998">
    <property type="entry name" value="Integrase_recombinase_N"/>
</dbReference>
<dbReference type="GO" id="GO:0006310">
    <property type="term" value="P:DNA recombination"/>
    <property type="evidence" value="ECO:0007669"/>
    <property type="project" value="UniProtKB-KW"/>
</dbReference>
<dbReference type="Proteomes" id="UP000028594">
    <property type="component" value="Chromosome"/>
</dbReference>
<evidence type="ECO:0000256" key="3">
    <source>
        <dbReference type="ARBA" id="ARBA00023125"/>
    </source>
</evidence>
<dbReference type="GO" id="GO:0003677">
    <property type="term" value="F:DNA binding"/>
    <property type="evidence" value="ECO:0007669"/>
    <property type="project" value="UniProtKB-KW"/>
</dbReference>
<dbReference type="PANTHER" id="PTHR30629:SF2">
    <property type="entry name" value="PROPHAGE INTEGRASE INTS-RELATED"/>
    <property type="match status" value="1"/>
</dbReference>
<dbReference type="RefSeq" id="WP_012897338.1">
    <property type="nucleotide sequence ID" value="NZ_CP009054.1"/>
</dbReference>
<comment type="similarity">
    <text evidence="1">Belongs to the 'phage' integrase family.</text>
</comment>
<proteinExistence type="inferred from homology"/>
<evidence type="ECO:0000256" key="4">
    <source>
        <dbReference type="ARBA" id="ARBA00023172"/>
    </source>
</evidence>
<dbReference type="InterPro" id="IPR050808">
    <property type="entry name" value="Phage_Integrase"/>
</dbReference>
<evidence type="ECO:0000313" key="6">
    <source>
        <dbReference type="EMBL" id="AII12114.1"/>
    </source>
</evidence>
<dbReference type="EMBL" id="CP009054">
    <property type="protein sequence ID" value="AII12114.1"/>
    <property type="molecule type" value="Genomic_DNA"/>
</dbReference>
<evidence type="ECO:0000313" key="7">
    <source>
        <dbReference type="Proteomes" id="UP000028594"/>
    </source>
</evidence>
<accession>A0ABC8A4I3</accession>
<keyword evidence="2" id="KW-0229">DNA integration</keyword>
<dbReference type="PROSITE" id="PS51898">
    <property type="entry name" value="TYR_RECOMBINASE"/>
    <property type="match status" value="1"/>
</dbReference>
<protein>
    <submittedName>
        <fullName evidence="6">Phage integrase</fullName>
    </submittedName>
</protein>
<keyword evidence="3" id="KW-0238">DNA-binding</keyword>
<dbReference type="InterPro" id="IPR002104">
    <property type="entry name" value="Integrase_catalytic"/>
</dbReference>
<evidence type="ECO:0000259" key="5">
    <source>
        <dbReference type="PROSITE" id="PS51898"/>
    </source>
</evidence>
<dbReference type="InterPro" id="IPR011010">
    <property type="entry name" value="DNA_brk_join_enz"/>
</dbReference>
<dbReference type="SUPFAM" id="SSF56349">
    <property type="entry name" value="DNA breaking-rejoining enzymes"/>
    <property type="match status" value="1"/>
</dbReference>
<keyword evidence="4" id="KW-0233">DNA recombination</keyword>
<feature type="domain" description="Tyr recombinase" evidence="5">
    <location>
        <begin position="183"/>
        <end position="381"/>
    </location>
</feature>
<dbReference type="InterPro" id="IPR013762">
    <property type="entry name" value="Integrase-like_cat_sf"/>
</dbReference>
<organism evidence="6 7">
    <name type="scientific">Lactococcus lactis subsp. lactis NCDO 2118</name>
    <dbReference type="NCBI Taxonomy" id="1117941"/>
    <lineage>
        <taxon>Bacteria</taxon>
        <taxon>Bacillati</taxon>
        <taxon>Bacillota</taxon>
        <taxon>Bacilli</taxon>
        <taxon>Lactobacillales</taxon>
        <taxon>Streptococcaceae</taxon>
        <taxon>Lactococcus</taxon>
    </lineage>
</organism>
<name>A0ABC8A4I3_LACLL</name>
<dbReference type="Gene3D" id="1.10.150.130">
    <property type="match status" value="1"/>
</dbReference>
<dbReference type="Gene3D" id="1.10.443.10">
    <property type="entry name" value="Intergrase catalytic core"/>
    <property type="match status" value="1"/>
</dbReference>
<dbReference type="AlphaFoldDB" id="A0ABC8A4I3"/>